<sequence>MFFNKLRLKIFIISMVMFFCCFSGSAMPPAHKWTLEECVDYALQHSPEVRMLELSVKSKNVDLNTERNSWLPQISASASQQYTFGRSLTYENTYTNTSTGQTSVSLTGKMNLFDGFCSRYKKRMTRDLVLVEEHNLSDAKMTLIMNVAEAYLQVLMDMQLLEISERQVSIDSLQTLRLQGLLKHGKISYVDVVQQHATLQSSMANVSEKKNQLSTDELSLCQLMDLEVPKDFSIAKPKEDDLCLMMPDNIDAILAEAINNYPTIQSQKASISCSEDKIKMCRSALYPQLSLVGGIGTNYYKTNGIDNRSFGNQLRNNFCQEIQLQLTIPLFNRFETRNSIRQARIEKDKNEILLKKAKNDLYHKITQIHAHAMNAYAKITSYTAAVNSNQESFKLTTKKYECGKATLFEFDDSKVKLLEAESSRLQALFDYYYQCYLLKLYKNPREI</sequence>
<dbReference type="Gene3D" id="1.20.1600.10">
    <property type="entry name" value="Outer membrane efflux proteins (OEP)"/>
    <property type="match status" value="1"/>
</dbReference>
<evidence type="ECO:0000256" key="6">
    <source>
        <dbReference type="ARBA" id="ARBA00023136"/>
    </source>
</evidence>
<keyword evidence="3" id="KW-0813">Transport</keyword>
<evidence type="ECO:0000256" key="3">
    <source>
        <dbReference type="ARBA" id="ARBA00022448"/>
    </source>
</evidence>
<evidence type="ECO:0000313" key="9">
    <source>
        <dbReference type="EMBL" id="MST84273.1"/>
    </source>
</evidence>
<comment type="similarity">
    <text evidence="2">Belongs to the outer membrane factor (OMF) (TC 1.B.17) family.</text>
</comment>
<dbReference type="PANTHER" id="PTHR30026">
    <property type="entry name" value="OUTER MEMBRANE PROTEIN TOLC"/>
    <property type="match status" value="1"/>
</dbReference>
<dbReference type="Pfam" id="PF02321">
    <property type="entry name" value="OEP"/>
    <property type="match status" value="2"/>
</dbReference>
<comment type="subcellular location">
    <subcellularLocation>
        <location evidence="1">Cell outer membrane</location>
    </subcellularLocation>
</comment>
<gene>
    <name evidence="9" type="ORF">FYJ73_06265</name>
</gene>
<dbReference type="GO" id="GO:0015562">
    <property type="term" value="F:efflux transmembrane transporter activity"/>
    <property type="evidence" value="ECO:0007669"/>
    <property type="project" value="InterPro"/>
</dbReference>
<dbReference type="AlphaFoldDB" id="A0A7K0KEB4"/>
<dbReference type="GO" id="GO:1990281">
    <property type="term" value="C:efflux pump complex"/>
    <property type="evidence" value="ECO:0007669"/>
    <property type="project" value="TreeGrafter"/>
</dbReference>
<organism evidence="9 10">
    <name type="scientific">Hallella mizrahii</name>
    <dbReference type="NCBI Taxonomy" id="2606637"/>
    <lineage>
        <taxon>Bacteria</taxon>
        <taxon>Pseudomonadati</taxon>
        <taxon>Bacteroidota</taxon>
        <taxon>Bacteroidia</taxon>
        <taxon>Bacteroidales</taxon>
        <taxon>Prevotellaceae</taxon>
        <taxon>Hallella</taxon>
    </lineage>
</organism>
<accession>A0A7K0KEB4</accession>
<proteinExistence type="inferred from homology"/>
<keyword evidence="4" id="KW-1134">Transmembrane beta strand</keyword>
<dbReference type="GO" id="GO:0009279">
    <property type="term" value="C:cell outer membrane"/>
    <property type="evidence" value="ECO:0007669"/>
    <property type="project" value="UniProtKB-SubCell"/>
</dbReference>
<dbReference type="SUPFAM" id="SSF56954">
    <property type="entry name" value="Outer membrane efflux proteins (OEP)"/>
    <property type="match status" value="1"/>
</dbReference>
<keyword evidence="10" id="KW-1185">Reference proteome</keyword>
<feature type="chain" id="PRO_5029444346" evidence="8">
    <location>
        <begin position="27"/>
        <end position="447"/>
    </location>
</feature>
<protein>
    <submittedName>
        <fullName evidence="9">TolC family protein</fullName>
    </submittedName>
</protein>
<evidence type="ECO:0000256" key="1">
    <source>
        <dbReference type="ARBA" id="ARBA00004442"/>
    </source>
</evidence>
<comment type="caution">
    <text evidence="9">The sequence shown here is derived from an EMBL/GenBank/DDBJ whole genome shotgun (WGS) entry which is preliminary data.</text>
</comment>
<keyword evidence="5" id="KW-0812">Transmembrane</keyword>
<feature type="signal peptide" evidence="8">
    <location>
        <begin position="1"/>
        <end position="26"/>
    </location>
</feature>
<reference evidence="9 10" key="1">
    <citation type="submission" date="2019-08" db="EMBL/GenBank/DDBJ databases">
        <title>In-depth cultivation of the pig gut microbiome towards novel bacterial diversity and tailored functional studies.</title>
        <authorList>
            <person name="Wylensek D."/>
            <person name="Hitch T.C.A."/>
            <person name="Clavel T."/>
        </authorList>
    </citation>
    <scope>NUCLEOTIDE SEQUENCE [LARGE SCALE GENOMIC DNA]</scope>
    <source>
        <strain evidence="9 10">LKV-178-WT-2A</strain>
    </source>
</reference>
<dbReference type="EMBL" id="VUNG01000012">
    <property type="protein sequence ID" value="MST84273.1"/>
    <property type="molecule type" value="Genomic_DNA"/>
</dbReference>
<keyword evidence="8" id="KW-0732">Signal</keyword>
<dbReference type="GO" id="GO:0015288">
    <property type="term" value="F:porin activity"/>
    <property type="evidence" value="ECO:0007669"/>
    <property type="project" value="TreeGrafter"/>
</dbReference>
<keyword evidence="6" id="KW-0472">Membrane</keyword>
<dbReference type="RefSeq" id="WP_154533859.1">
    <property type="nucleotide sequence ID" value="NZ_VUNG01000012.1"/>
</dbReference>
<evidence type="ECO:0000256" key="5">
    <source>
        <dbReference type="ARBA" id="ARBA00022692"/>
    </source>
</evidence>
<evidence type="ECO:0000256" key="8">
    <source>
        <dbReference type="SAM" id="SignalP"/>
    </source>
</evidence>
<dbReference type="PANTHER" id="PTHR30026:SF20">
    <property type="entry name" value="OUTER MEMBRANE PROTEIN TOLC"/>
    <property type="match status" value="1"/>
</dbReference>
<evidence type="ECO:0000256" key="2">
    <source>
        <dbReference type="ARBA" id="ARBA00007613"/>
    </source>
</evidence>
<keyword evidence="7" id="KW-0998">Cell outer membrane</keyword>
<evidence type="ECO:0000256" key="4">
    <source>
        <dbReference type="ARBA" id="ARBA00022452"/>
    </source>
</evidence>
<evidence type="ECO:0000313" key="10">
    <source>
        <dbReference type="Proteomes" id="UP000438914"/>
    </source>
</evidence>
<dbReference type="InterPro" id="IPR003423">
    <property type="entry name" value="OMP_efflux"/>
</dbReference>
<dbReference type="Proteomes" id="UP000438914">
    <property type="component" value="Unassembled WGS sequence"/>
</dbReference>
<name>A0A7K0KEB4_9BACT</name>
<dbReference type="InterPro" id="IPR051906">
    <property type="entry name" value="TolC-like"/>
</dbReference>
<evidence type="ECO:0000256" key="7">
    <source>
        <dbReference type="ARBA" id="ARBA00023237"/>
    </source>
</evidence>